<evidence type="ECO:0000256" key="9">
    <source>
        <dbReference type="SAM" id="SignalP"/>
    </source>
</evidence>
<evidence type="ECO:0000313" key="12">
    <source>
        <dbReference type="Proteomes" id="UP000799436"/>
    </source>
</evidence>
<accession>A0A6G1LC93</accession>
<organism evidence="11 12">
    <name type="scientific">Teratosphaeria nubilosa</name>
    <dbReference type="NCBI Taxonomy" id="161662"/>
    <lineage>
        <taxon>Eukaryota</taxon>
        <taxon>Fungi</taxon>
        <taxon>Dikarya</taxon>
        <taxon>Ascomycota</taxon>
        <taxon>Pezizomycotina</taxon>
        <taxon>Dothideomycetes</taxon>
        <taxon>Dothideomycetidae</taxon>
        <taxon>Mycosphaerellales</taxon>
        <taxon>Teratosphaeriaceae</taxon>
        <taxon>Teratosphaeria</taxon>
    </lineage>
</organism>
<keyword evidence="8" id="KW-0624">Polysaccharide degradation</keyword>
<comment type="similarity">
    <text evidence="2">Belongs to the glycosyl hydrolase 45 (cellulase K) family.</text>
</comment>
<dbReference type="SUPFAM" id="SSF50685">
    <property type="entry name" value="Barwin-like endoglucanases"/>
    <property type="match status" value="1"/>
</dbReference>
<dbReference type="EC" id="3.2.1.4" evidence="3"/>
<feature type="signal peptide" evidence="9">
    <location>
        <begin position="1"/>
        <end position="22"/>
    </location>
</feature>
<dbReference type="InterPro" id="IPR000334">
    <property type="entry name" value="Glyco_hydro_45"/>
</dbReference>
<comment type="catalytic activity">
    <reaction evidence="1">
        <text>Endohydrolysis of (1-&gt;4)-beta-D-glucosidic linkages in cellulose, lichenin and cereal beta-D-glucans.</text>
        <dbReference type="EC" id="3.2.1.4"/>
    </reaction>
</comment>
<feature type="chain" id="PRO_5026295341" description="cellulase" evidence="9">
    <location>
        <begin position="23"/>
        <end position="235"/>
    </location>
</feature>
<proteinExistence type="inferred from homology"/>
<keyword evidence="12" id="KW-1185">Reference proteome</keyword>
<sequence>MASPRLLALLALTTGLASLTHADVSGIGTTTRFWDCCKPSCAWPNKAPVSGPVKSCSKHDSPIIDANAASSCQGGEAHMCTDQSPWVVSDNLAYGFAAVHIPGGSEQSWCCACFELTFTSGPVKGKKMVVQATNTGGDLGQGQFDLAIPGGGVGIFNSCSSQWGAPSSGWGAQYGGISSDTCSSFPTALRAGCGFRFGDFWQNADNPTVEFKQVPCPKALTDKTGCVRNGETPTE</sequence>
<evidence type="ECO:0000256" key="6">
    <source>
        <dbReference type="ARBA" id="ARBA00023277"/>
    </source>
</evidence>
<gene>
    <name evidence="11" type="ORF">EJ03DRAFT_76567</name>
</gene>
<evidence type="ECO:0000256" key="2">
    <source>
        <dbReference type="ARBA" id="ARBA00007793"/>
    </source>
</evidence>
<evidence type="ECO:0000256" key="4">
    <source>
        <dbReference type="ARBA" id="ARBA00022801"/>
    </source>
</evidence>
<evidence type="ECO:0000313" key="11">
    <source>
        <dbReference type="EMBL" id="KAF2770202.1"/>
    </source>
</evidence>
<dbReference type="OrthoDB" id="10035502at2759"/>
<feature type="domain" description="Glycosyl hydrolases family 45 active site" evidence="10">
    <location>
        <begin position="28"/>
        <end position="226"/>
    </location>
</feature>
<dbReference type="InterPro" id="IPR052288">
    <property type="entry name" value="GH45_Enzymes"/>
</dbReference>
<dbReference type="InterPro" id="IPR036908">
    <property type="entry name" value="RlpA-like_sf"/>
</dbReference>
<keyword evidence="5" id="KW-0136">Cellulose degradation</keyword>
<dbReference type="GO" id="GO:0030245">
    <property type="term" value="P:cellulose catabolic process"/>
    <property type="evidence" value="ECO:0007669"/>
    <property type="project" value="UniProtKB-KW"/>
</dbReference>
<dbReference type="Gene3D" id="2.40.40.10">
    <property type="entry name" value="RlpA-like domain"/>
    <property type="match status" value="1"/>
</dbReference>
<dbReference type="PANTHER" id="PTHR39730">
    <property type="entry name" value="ENDOGLUCANASE 1"/>
    <property type="match status" value="1"/>
</dbReference>
<evidence type="ECO:0000259" key="10">
    <source>
        <dbReference type="Pfam" id="PF02015"/>
    </source>
</evidence>
<evidence type="ECO:0000256" key="1">
    <source>
        <dbReference type="ARBA" id="ARBA00000966"/>
    </source>
</evidence>
<keyword evidence="9" id="KW-0732">Signal</keyword>
<dbReference type="Pfam" id="PF02015">
    <property type="entry name" value="Glyco_hydro_45"/>
    <property type="match status" value="1"/>
</dbReference>
<evidence type="ECO:0000256" key="8">
    <source>
        <dbReference type="ARBA" id="ARBA00023326"/>
    </source>
</evidence>
<evidence type="ECO:0000256" key="7">
    <source>
        <dbReference type="ARBA" id="ARBA00023295"/>
    </source>
</evidence>
<protein>
    <recommendedName>
        <fullName evidence="3">cellulase</fullName>
        <ecNumber evidence="3">3.2.1.4</ecNumber>
    </recommendedName>
</protein>
<keyword evidence="4 11" id="KW-0378">Hydrolase</keyword>
<dbReference type="Proteomes" id="UP000799436">
    <property type="component" value="Unassembled WGS sequence"/>
</dbReference>
<dbReference type="AlphaFoldDB" id="A0A6G1LC93"/>
<dbReference type="EMBL" id="ML995827">
    <property type="protein sequence ID" value="KAF2770202.1"/>
    <property type="molecule type" value="Genomic_DNA"/>
</dbReference>
<reference evidence="11" key="1">
    <citation type="journal article" date="2020" name="Stud. Mycol.">
        <title>101 Dothideomycetes genomes: a test case for predicting lifestyles and emergence of pathogens.</title>
        <authorList>
            <person name="Haridas S."/>
            <person name="Albert R."/>
            <person name="Binder M."/>
            <person name="Bloem J."/>
            <person name="Labutti K."/>
            <person name="Salamov A."/>
            <person name="Andreopoulos B."/>
            <person name="Baker S."/>
            <person name="Barry K."/>
            <person name="Bills G."/>
            <person name="Bluhm B."/>
            <person name="Cannon C."/>
            <person name="Castanera R."/>
            <person name="Culley D."/>
            <person name="Daum C."/>
            <person name="Ezra D."/>
            <person name="Gonzalez J."/>
            <person name="Henrissat B."/>
            <person name="Kuo A."/>
            <person name="Liang C."/>
            <person name="Lipzen A."/>
            <person name="Lutzoni F."/>
            <person name="Magnuson J."/>
            <person name="Mondo S."/>
            <person name="Nolan M."/>
            <person name="Ohm R."/>
            <person name="Pangilinan J."/>
            <person name="Park H.-J."/>
            <person name="Ramirez L."/>
            <person name="Alfaro M."/>
            <person name="Sun H."/>
            <person name="Tritt A."/>
            <person name="Yoshinaga Y."/>
            <person name="Zwiers L.-H."/>
            <person name="Turgeon B."/>
            <person name="Goodwin S."/>
            <person name="Spatafora J."/>
            <person name="Crous P."/>
            <person name="Grigoriev I."/>
        </authorList>
    </citation>
    <scope>NUCLEOTIDE SEQUENCE</scope>
    <source>
        <strain evidence="11">CBS 116005</strain>
    </source>
</reference>
<keyword evidence="7" id="KW-0326">Glycosidase</keyword>
<dbReference type="PANTHER" id="PTHR39730:SF1">
    <property type="entry name" value="ENDOGLUCANASE 1"/>
    <property type="match status" value="1"/>
</dbReference>
<name>A0A6G1LC93_9PEZI</name>
<dbReference type="GO" id="GO:0008810">
    <property type="term" value="F:cellulase activity"/>
    <property type="evidence" value="ECO:0007669"/>
    <property type="project" value="UniProtKB-EC"/>
</dbReference>
<evidence type="ECO:0000256" key="3">
    <source>
        <dbReference type="ARBA" id="ARBA00012601"/>
    </source>
</evidence>
<keyword evidence="6" id="KW-0119">Carbohydrate metabolism</keyword>
<evidence type="ECO:0000256" key="5">
    <source>
        <dbReference type="ARBA" id="ARBA00023001"/>
    </source>
</evidence>